<sequence length="431" mass="49087">MINQPSSYLDFTDYPDWYSLNETRTELLPEHFQRAASLSQSIHFSQQRWQVYLCALGVLGFEQWLKQRASDLEVNINSASIWQAATADLLSAACNIQVGAFKICIITASVLTDEHRVPNAVFDIPNFAAHFYVLMQVEEEQNQVAVSGFMNYEQYQRYQANAQLPVAEDWTYTLPQIWFNPDANDLLLNLRCLNPDAIQLPTSRPTNSTALKQKLTTIKPQLQKQQPWELLTVNEGMTLLSSPELISWVHKAANPSLIQPLINVGLWLNNQIDLAAQELGWMLMPLPAFSQLRSSQLRSLQDDFEQIRAGLEQQGVYIPNTARGAFRDLDCEEGSLRLYAIMWVLSEDSANPEWMLLVAVGSQPERPMPHTLTLEVRDETQILFDETLSDTSLGILYAQVIGDWNEKFWVTVVTDEVVFEIPPFGLEFQTL</sequence>
<dbReference type="Proteomes" id="UP000218785">
    <property type="component" value="Chromosome"/>
</dbReference>
<keyword evidence="2" id="KW-1185">Reference proteome</keyword>
<dbReference type="InterPro" id="IPR014951">
    <property type="entry name" value="DUF1822"/>
</dbReference>
<proteinExistence type="predicted"/>
<evidence type="ECO:0000313" key="1">
    <source>
        <dbReference type="EMBL" id="BAZ00306.1"/>
    </source>
</evidence>
<dbReference type="KEGG" id="ttq:NIES37_42950"/>
<gene>
    <name evidence="1" type="ORF">NIES37_42950</name>
</gene>
<evidence type="ECO:0008006" key="3">
    <source>
        <dbReference type="Google" id="ProtNLM"/>
    </source>
</evidence>
<dbReference type="Pfam" id="PF08852">
    <property type="entry name" value="DUF1822"/>
    <property type="match status" value="1"/>
</dbReference>
<dbReference type="EMBL" id="AP018248">
    <property type="protein sequence ID" value="BAZ00306.1"/>
    <property type="molecule type" value="Genomic_DNA"/>
</dbReference>
<accession>A0A1Z4N3M7</accession>
<evidence type="ECO:0000313" key="2">
    <source>
        <dbReference type="Proteomes" id="UP000218785"/>
    </source>
</evidence>
<organism evidence="1 2">
    <name type="scientific">Tolypothrix tenuis PCC 7101</name>
    <dbReference type="NCBI Taxonomy" id="231146"/>
    <lineage>
        <taxon>Bacteria</taxon>
        <taxon>Bacillati</taxon>
        <taxon>Cyanobacteriota</taxon>
        <taxon>Cyanophyceae</taxon>
        <taxon>Nostocales</taxon>
        <taxon>Tolypothrichaceae</taxon>
        <taxon>Tolypothrix</taxon>
    </lineage>
</organism>
<protein>
    <recommendedName>
        <fullName evidence="3">DUF1822 domain-containing protein</fullName>
    </recommendedName>
</protein>
<reference evidence="1 2" key="1">
    <citation type="submission" date="2017-06" db="EMBL/GenBank/DDBJ databases">
        <title>Genome sequencing of cyanobaciteial culture collection at National Institute for Environmental Studies (NIES).</title>
        <authorList>
            <person name="Hirose Y."/>
            <person name="Shimura Y."/>
            <person name="Fujisawa T."/>
            <person name="Nakamura Y."/>
            <person name="Kawachi M."/>
        </authorList>
    </citation>
    <scope>NUCLEOTIDE SEQUENCE [LARGE SCALE GENOMIC DNA]</scope>
    <source>
        <strain evidence="1 2">NIES-37</strain>
    </source>
</reference>
<dbReference type="RefSeq" id="WP_096579087.1">
    <property type="nucleotide sequence ID" value="NZ_CAWNJS010000001.1"/>
</dbReference>
<dbReference type="AlphaFoldDB" id="A0A1Z4N3M7"/>
<name>A0A1Z4N3M7_9CYAN</name>